<dbReference type="InterPro" id="IPR004633">
    <property type="entry name" value="NaPi_cotrn-rel/YqeW-like"/>
</dbReference>
<feature type="transmembrane region" description="Helical" evidence="6">
    <location>
        <begin position="208"/>
        <end position="227"/>
    </location>
</feature>
<evidence type="ECO:0000256" key="4">
    <source>
        <dbReference type="ARBA" id="ARBA00022989"/>
    </source>
</evidence>
<evidence type="ECO:0000313" key="8">
    <source>
        <dbReference type="Proteomes" id="UP001597506"/>
    </source>
</evidence>
<dbReference type="Proteomes" id="UP001597506">
    <property type="component" value="Unassembled WGS sequence"/>
</dbReference>
<keyword evidence="3 6" id="KW-0812">Transmembrane</keyword>
<evidence type="ECO:0000256" key="2">
    <source>
        <dbReference type="ARBA" id="ARBA00022475"/>
    </source>
</evidence>
<evidence type="ECO:0000256" key="6">
    <source>
        <dbReference type="SAM" id="Phobius"/>
    </source>
</evidence>
<evidence type="ECO:0000256" key="3">
    <source>
        <dbReference type="ARBA" id="ARBA00022692"/>
    </source>
</evidence>
<accession>A0ABW5RN42</accession>
<feature type="transmembrane region" description="Helical" evidence="6">
    <location>
        <begin position="49"/>
        <end position="73"/>
    </location>
</feature>
<evidence type="ECO:0000256" key="5">
    <source>
        <dbReference type="ARBA" id="ARBA00023136"/>
    </source>
</evidence>
<feature type="transmembrane region" description="Helical" evidence="6">
    <location>
        <begin position="171"/>
        <end position="201"/>
    </location>
</feature>
<dbReference type="NCBIfam" id="TIGR00704">
    <property type="entry name" value="NaPi_cotrn_rel"/>
    <property type="match status" value="1"/>
</dbReference>
<evidence type="ECO:0000313" key="7">
    <source>
        <dbReference type="EMBL" id="MFD2679938.1"/>
    </source>
</evidence>
<protein>
    <submittedName>
        <fullName evidence="7">Na/Pi symporter</fullName>
    </submittedName>
</protein>
<reference evidence="8" key="1">
    <citation type="journal article" date="2019" name="Int. J. Syst. Evol. Microbiol.">
        <title>The Global Catalogue of Microorganisms (GCM) 10K type strain sequencing project: providing services to taxonomists for standard genome sequencing and annotation.</title>
        <authorList>
            <consortium name="The Broad Institute Genomics Platform"/>
            <consortium name="The Broad Institute Genome Sequencing Center for Infectious Disease"/>
            <person name="Wu L."/>
            <person name="Ma J."/>
        </authorList>
    </citation>
    <scope>NUCLEOTIDE SEQUENCE [LARGE SCALE GENOMIC DNA]</scope>
    <source>
        <strain evidence="8">KCTC 3913</strain>
    </source>
</reference>
<keyword evidence="2" id="KW-1003">Cell membrane</keyword>
<comment type="caution">
    <text evidence="7">The sequence shown here is derived from an EMBL/GenBank/DDBJ whole genome shotgun (WGS) entry which is preliminary data.</text>
</comment>
<comment type="subcellular location">
    <subcellularLocation>
        <location evidence="1">Cell membrane</location>
        <topology evidence="1">Multi-pass membrane protein</topology>
    </subcellularLocation>
</comment>
<dbReference type="EMBL" id="JBHUMF010000009">
    <property type="protein sequence ID" value="MFD2679938.1"/>
    <property type="molecule type" value="Genomic_DNA"/>
</dbReference>
<dbReference type="RefSeq" id="WP_377932978.1">
    <property type="nucleotide sequence ID" value="NZ_JBHUMF010000009.1"/>
</dbReference>
<sequence>MLIHFFGFLFFLGCFLLGMFWLRTGLFNIANEKMKNLLYLVTNHPFKGFLIGMIITAFLHSSSAVMVLTVGLVSTRLITFKQTIGIMLGSNIGTTFTLEMFTLNLNYFSIPALIIGALFILLKNSSLKSIGYIFIGFGLIFISIDRIQSLAAPLTESTYFQEVLLNVNEHIVLALLIGIVSTAIIQSSTVVTGVAMGFLAVHAISLEAGIAIMLGANIGTCITAYLASVGGGKEAKLTAYAHIWLNLIGVAAFIPFISKLGMIVSKLATSPDLQLAHASVIFNLICSLAALPFAEPFSKFIEHFHKKSGSGLFSSRRK</sequence>
<dbReference type="InterPro" id="IPR003841">
    <property type="entry name" value="Na/Pi_transpt"/>
</dbReference>
<dbReference type="NCBIfam" id="NF037997">
    <property type="entry name" value="Na_Pi_symport"/>
    <property type="match status" value="1"/>
</dbReference>
<dbReference type="PANTHER" id="PTHR10010">
    <property type="entry name" value="SOLUTE CARRIER FAMILY 34 SODIUM PHOSPHATE , MEMBER 2-RELATED"/>
    <property type="match status" value="1"/>
</dbReference>
<feature type="transmembrane region" description="Helical" evidence="6">
    <location>
        <begin position="105"/>
        <end position="122"/>
    </location>
</feature>
<name>A0ABW5RN42_9BACI</name>
<feature type="transmembrane region" description="Helical" evidence="6">
    <location>
        <begin position="6"/>
        <end position="29"/>
    </location>
</feature>
<dbReference type="PANTHER" id="PTHR10010:SF46">
    <property type="entry name" value="SODIUM-DEPENDENT PHOSPHATE TRANSPORT PROTEIN 2B"/>
    <property type="match status" value="1"/>
</dbReference>
<feature type="transmembrane region" description="Helical" evidence="6">
    <location>
        <begin position="239"/>
        <end position="263"/>
    </location>
</feature>
<organism evidence="7 8">
    <name type="scientific">Bacillus seohaeanensis</name>
    <dbReference type="NCBI Taxonomy" id="284580"/>
    <lineage>
        <taxon>Bacteria</taxon>
        <taxon>Bacillati</taxon>
        <taxon>Bacillota</taxon>
        <taxon>Bacilli</taxon>
        <taxon>Bacillales</taxon>
        <taxon>Bacillaceae</taxon>
        <taxon>Bacillus</taxon>
    </lineage>
</organism>
<gene>
    <name evidence="7" type="ORF">ACFSUL_04140</name>
</gene>
<feature type="transmembrane region" description="Helical" evidence="6">
    <location>
        <begin position="275"/>
        <end position="294"/>
    </location>
</feature>
<proteinExistence type="predicted"/>
<keyword evidence="8" id="KW-1185">Reference proteome</keyword>
<keyword evidence="5 6" id="KW-0472">Membrane</keyword>
<keyword evidence="4 6" id="KW-1133">Transmembrane helix</keyword>
<dbReference type="Pfam" id="PF02690">
    <property type="entry name" value="Na_Pi_cotrans"/>
    <property type="match status" value="2"/>
</dbReference>
<evidence type="ECO:0000256" key="1">
    <source>
        <dbReference type="ARBA" id="ARBA00004651"/>
    </source>
</evidence>